<organism evidence="1 2">
    <name type="scientific">Xenotaenia resolanae</name>
    <dbReference type="NCBI Taxonomy" id="208358"/>
    <lineage>
        <taxon>Eukaryota</taxon>
        <taxon>Metazoa</taxon>
        <taxon>Chordata</taxon>
        <taxon>Craniata</taxon>
        <taxon>Vertebrata</taxon>
        <taxon>Euteleostomi</taxon>
        <taxon>Actinopterygii</taxon>
        <taxon>Neopterygii</taxon>
        <taxon>Teleostei</taxon>
        <taxon>Neoteleostei</taxon>
        <taxon>Acanthomorphata</taxon>
        <taxon>Ovalentaria</taxon>
        <taxon>Atherinomorphae</taxon>
        <taxon>Cyprinodontiformes</taxon>
        <taxon>Goodeidae</taxon>
        <taxon>Xenotaenia</taxon>
    </lineage>
</organism>
<reference evidence="1 2" key="1">
    <citation type="submission" date="2021-06" db="EMBL/GenBank/DDBJ databases">
        <authorList>
            <person name="Palmer J.M."/>
        </authorList>
    </citation>
    <scope>NUCLEOTIDE SEQUENCE [LARGE SCALE GENOMIC DNA]</scope>
    <source>
        <strain evidence="1 2">XR_2019</strain>
        <tissue evidence="1">Muscle</tissue>
    </source>
</reference>
<protein>
    <submittedName>
        <fullName evidence="1">Uncharacterized protein</fullName>
    </submittedName>
</protein>
<evidence type="ECO:0000313" key="2">
    <source>
        <dbReference type="Proteomes" id="UP001444071"/>
    </source>
</evidence>
<proteinExistence type="predicted"/>
<evidence type="ECO:0000313" key="1">
    <source>
        <dbReference type="EMBL" id="MEQ2264920.1"/>
    </source>
</evidence>
<gene>
    <name evidence="1" type="ORF">XENORESO_021866</name>
</gene>
<name>A0ABV0W6L6_9TELE</name>
<accession>A0ABV0W6L6</accession>
<dbReference type="EMBL" id="JAHRIM010030983">
    <property type="protein sequence ID" value="MEQ2264920.1"/>
    <property type="molecule type" value="Genomic_DNA"/>
</dbReference>
<keyword evidence="2" id="KW-1185">Reference proteome</keyword>
<dbReference type="Proteomes" id="UP001444071">
    <property type="component" value="Unassembled WGS sequence"/>
</dbReference>
<sequence>MRTFNTIKHNVSAGNHSNYIVSLNDDGHCCSPRTISTRRHGPPPALFPSKIRQHRAVKLKQSVKSLPQCAATQTPPIRCPQCPKTTAFIFLHEHFGNTVLSVGNEVMQIRRLRVFAHTV</sequence>
<comment type="caution">
    <text evidence="1">The sequence shown here is derived from an EMBL/GenBank/DDBJ whole genome shotgun (WGS) entry which is preliminary data.</text>
</comment>